<dbReference type="InterPro" id="IPR045394">
    <property type="entry name" value="Abhydrolase_dom"/>
</dbReference>
<feature type="domain" description="Alpha/beta hydrolase" evidence="1">
    <location>
        <begin position="8"/>
        <end position="471"/>
    </location>
</feature>
<reference evidence="2" key="2">
    <citation type="journal article" date="2021" name="PeerJ">
        <title>Extensive microbial diversity within the chicken gut microbiome revealed by metagenomics and culture.</title>
        <authorList>
            <person name="Gilroy R."/>
            <person name="Ravi A."/>
            <person name="Getino M."/>
            <person name="Pursley I."/>
            <person name="Horton D.L."/>
            <person name="Alikhan N.F."/>
            <person name="Baker D."/>
            <person name="Gharbi K."/>
            <person name="Hall N."/>
            <person name="Watson M."/>
            <person name="Adriaenssens E.M."/>
            <person name="Foster-Nyarko E."/>
            <person name="Jarju S."/>
            <person name="Secka A."/>
            <person name="Antonio M."/>
            <person name="Oren A."/>
            <person name="Chaudhuri R.R."/>
            <person name="La Ragione R."/>
            <person name="Hildebrand F."/>
            <person name="Pallen M.J."/>
        </authorList>
    </citation>
    <scope>NUCLEOTIDE SEQUENCE</scope>
    <source>
        <strain evidence="2">CHK189-12415</strain>
    </source>
</reference>
<name>A0A9D1J4W4_9FIRM</name>
<dbReference type="AlphaFoldDB" id="A0A9D1J4W4"/>
<protein>
    <recommendedName>
        <fullName evidence="1">Alpha/beta hydrolase domain-containing protein</fullName>
    </recommendedName>
</protein>
<dbReference type="Proteomes" id="UP000824241">
    <property type="component" value="Unassembled WGS sequence"/>
</dbReference>
<organism evidence="2 3">
    <name type="scientific">Candidatus Faecivivens stercoravium</name>
    <dbReference type="NCBI Taxonomy" id="2840803"/>
    <lineage>
        <taxon>Bacteria</taxon>
        <taxon>Bacillati</taxon>
        <taxon>Bacillota</taxon>
        <taxon>Clostridia</taxon>
        <taxon>Eubacteriales</taxon>
        <taxon>Oscillospiraceae</taxon>
        <taxon>Oscillospiraceae incertae sedis</taxon>
        <taxon>Candidatus Faecivivens</taxon>
    </lineage>
</organism>
<dbReference type="EMBL" id="DVHA01000183">
    <property type="protein sequence ID" value="HIR61057.1"/>
    <property type="molecule type" value="Genomic_DNA"/>
</dbReference>
<accession>A0A9D1J4W4</accession>
<proteinExistence type="predicted"/>
<evidence type="ECO:0000259" key="1">
    <source>
        <dbReference type="Pfam" id="PF20091"/>
    </source>
</evidence>
<evidence type="ECO:0000313" key="2">
    <source>
        <dbReference type="EMBL" id="HIR61057.1"/>
    </source>
</evidence>
<dbReference type="Pfam" id="PF20091">
    <property type="entry name" value="Abhydrolase_10"/>
    <property type="match status" value="1"/>
</dbReference>
<reference evidence="2" key="1">
    <citation type="submission" date="2020-10" db="EMBL/GenBank/DDBJ databases">
        <authorList>
            <person name="Gilroy R."/>
        </authorList>
    </citation>
    <scope>NUCLEOTIDE SEQUENCE</scope>
    <source>
        <strain evidence="2">CHK189-12415</strain>
    </source>
</reference>
<evidence type="ECO:0000313" key="3">
    <source>
        <dbReference type="Proteomes" id="UP000824241"/>
    </source>
</evidence>
<gene>
    <name evidence="2" type="ORF">IAB37_05740</name>
</gene>
<comment type="caution">
    <text evidence="2">The sequence shown here is derived from an EMBL/GenBank/DDBJ whole genome shotgun (WGS) entry which is preliminary data.</text>
</comment>
<sequence length="484" mass="55003">MVEKVRLVPETADSHPFARAAVKCDFAGNGYVEEEFFVYGKANLYDADENEKAHVIASDVPYVNRMLVRRPKDARRFSGNVVIELLNPTAHIDIDRIWVNSWRYFVRHGDIFVGIVSKPDVFDSLYTFDKARYAEINWPNPLPDREPPKDKMFAFNPQWENGLLWDIMTDTGRLLRRTDELNPIGAFVAARKSYLYMTGWSQCTGFINRYIRSFQAGDPALKGIFDGYLNAGGGAQLAPINSYASYPRRQIFDIGGRGIFGADVPFIALNTESENPMAYWAGDSDAPGDLFRSYQIPGSSHDEKNNLDDWYKDDPDLPPEGRQPYRGIEGEVNNYPYTYLFHTTFANLYRWVREGVPAQHMPYIEVERAFDPEKNDWTAHNVTDGFGNAAGGIRTAALDYPTARYYNWCHEPQKDGSLRENWLYGHADPFSPEMLAELYGSLDHYRELVEKATARDVQKGFVLAEDAAGLVDEVVAMAKARGLK</sequence>